<dbReference type="AlphaFoldDB" id="A0AAN8VCG3"/>
<dbReference type="PANTHER" id="PTHR45663:SF22">
    <property type="entry name" value="THIOREDOXIN X, CHLOROPLASTIC"/>
    <property type="match status" value="1"/>
</dbReference>
<dbReference type="PANTHER" id="PTHR45663">
    <property type="entry name" value="GEO12009P1"/>
    <property type="match status" value="1"/>
</dbReference>
<proteinExistence type="predicted"/>
<gene>
    <name evidence="2" type="ORF">RJ641_003543</name>
</gene>
<dbReference type="Gene3D" id="3.40.30.10">
    <property type="entry name" value="Glutaredoxin"/>
    <property type="match status" value="1"/>
</dbReference>
<evidence type="ECO:0000313" key="3">
    <source>
        <dbReference type="Proteomes" id="UP001370490"/>
    </source>
</evidence>
<dbReference type="GO" id="GO:0015035">
    <property type="term" value="F:protein-disulfide reductase activity"/>
    <property type="evidence" value="ECO:0007669"/>
    <property type="project" value="TreeGrafter"/>
</dbReference>
<organism evidence="2 3">
    <name type="scientific">Dillenia turbinata</name>
    <dbReference type="NCBI Taxonomy" id="194707"/>
    <lineage>
        <taxon>Eukaryota</taxon>
        <taxon>Viridiplantae</taxon>
        <taxon>Streptophyta</taxon>
        <taxon>Embryophyta</taxon>
        <taxon>Tracheophyta</taxon>
        <taxon>Spermatophyta</taxon>
        <taxon>Magnoliopsida</taxon>
        <taxon>eudicotyledons</taxon>
        <taxon>Gunneridae</taxon>
        <taxon>Pentapetalae</taxon>
        <taxon>Dilleniales</taxon>
        <taxon>Dilleniaceae</taxon>
        <taxon>Dillenia</taxon>
    </lineage>
</organism>
<dbReference type="GO" id="GO:0005737">
    <property type="term" value="C:cytoplasm"/>
    <property type="evidence" value="ECO:0007669"/>
    <property type="project" value="TreeGrafter"/>
</dbReference>
<dbReference type="SUPFAM" id="SSF52833">
    <property type="entry name" value="Thioredoxin-like"/>
    <property type="match status" value="1"/>
</dbReference>
<evidence type="ECO:0000259" key="1">
    <source>
        <dbReference type="Pfam" id="PF00085"/>
    </source>
</evidence>
<name>A0AAN8VCG3_9MAGN</name>
<comment type="caution">
    <text evidence="2">The sequence shown here is derived from an EMBL/GenBank/DDBJ whole genome shotgun (WGS) entry which is preliminary data.</text>
</comment>
<sequence>MEAKISTSILNSKTVCGVGVPISPPISICTLRSSSSSCNYSNYLALKKKSKNLWLHPHRQLGFHSVSVGSAAITCGVTEIKESQFSETVLKSEVPVLVEFVANWCGPCRLISPVIDWVAQVIPLLTLLLLFEVRKDHVLDVKD</sequence>
<accession>A0AAN8VCG3</accession>
<dbReference type="InterPro" id="IPR036249">
    <property type="entry name" value="Thioredoxin-like_sf"/>
</dbReference>
<reference evidence="2 3" key="1">
    <citation type="submission" date="2023-12" db="EMBL/GenBank/DDBJ databases">
        <title>A high-quality genome assembly for Dillenia turbinata (Dilleniales).</title>
        <authorList>
            <person name="Chanderbali A."/>
        </authorList>
    </citation>
    <scope>NUCLEOTIDE SEQUENCE [LARGE SCALE GENOMIC DNA]</scope>
    <source>
        <strain evidence="2">LSX21</strain>
        <tissue evidence="2">Leaf</tissue>
    </source>
</reference>
<keyword evidence="3" id="KW-1185">Reference proteome</keyword>
<evidence type="ECO:0000313" key="2">
    <source>
        <dbReference type="EMBL" id="KAK6931750.1"/>
    </source>
</evidence>
<feature type="domain" description="Thioredoxin" evidence="1">
    <location>
        <begin position="77"/>
        <end position="123"/>
    </location>
</feature>
<dbReference type="Pfam" id="PF00085">
    <property type="entry name" value="Thioredoxin"/>
    <property type="match status" value="1"/>
</dbReference>
<dbReference type="EMBL" id="JBAMMX010000011">
    <property type="protein sequence ID" value="KAK6931750.1"/>
    <property type="molecule type" value="Genomic_DNA"/>
</dbReference>
<dbReference type="Proteomes" id="UP001370490">
    <property type="component" value="Unassembled WGS sequence"/>
</dbReference>
<protein>
    <submittedName>
        <fullName evidence="2">Thioredoxin domain</fullName>
    </submittedName>
</protein>
<dbReference type="InterPro" id="IPR013766">
    <property type="entry name" value="Thioredoxin_domain"/>
</dbReference>
<dbReference type="CDD" id="cd02947">
    <property type="entry name" value="TRX_family"/>
    <property type="match status" value="1"/>
</dbReference>